<dbReference type="InterPro" id="IPR045851">
    <property type="entry name" value="AMP-bd_C_sf"/>
</dbReference>
<evidence type="ECO:0000313" key="7">
    <source>
        <dbReference type="Proteomes" id="UP000618952"/>
    </source>
</evidence>
<dbReference type="PROSITE" id="PS00012">
    <property type="entry name" value="PHOSPHOPANTETHEINE"/>
    <property type="match status" value="1"/>
</dbReference>
<keyword evidence="7" id="KW-1185">Reference proteome</keyword>
<feature type="domain" description="Carrier" evidence="5">
    <location>
        <begin position="1302"/>
        <end position="1377"/>
    </location>
</feature>
<dbReference type="Pfam" id="PF00550">
    <property type="entry name" value="PP-binding"/>
    <property type="match status" value="1"/>
</dbReference>
<evidence type="ECO:0000259" key="5">
    <source>
        <dbReference type="PROSITE" id="PS50075"/>
    </source>
</evidence>
<comment type="caution">
    <text evidence="6">The sequence shown here is derived from an EMBL/GenBank/DDBJ whole genome shotgun (WGS) entry which is preliminary data.</text>
</comment>
<dbReference type="InterPro" id="IPR020806">
    <property type="entry name" value="PKS_PP-bd"/>
</dbReference>
<keyword evidence="3" id="KW-0597">Phosphoprotein</keyword>
<evidence type="ECO:0000313" key="6">
    <source>
        <dbReference type="EMBL" id="MBC8769908.1"/>
    </source>
</evidence>
<dbReference type="Pfam" id="PF06508">
    <property type="entry name" value="QueC"/>
    <property type="match status" value="1"/>
</dbReference>
<dbReference type="PANTHER" id="PTHR45527">
    <property type="entry name" value="NONRIBOSOMAL PEPTIDE SYNTHETASE"/>
    <property type="match status" value="1"/>
</dbReference>
<dbReference type="InterPro" id="IPR000873">
    <property type="entry name" value="AMP-dep_synth/lig_dom"/>
</dbReference>
<keyword evidence="2" id="KW-0596">Phosphopantetheine</keyword>
<dbReference type="PROSITE" id="PS50075">
    <property type="entry name" value="CARRIER"/>
    <property type="match status" value="1"/>
</dbReference>
<dbReference type="Gene3D" id="1.10.1200.10">
    <property type="entry name" value="ACP-like"/>
    <property type="match status" value="1"/>
</dbReference>
<dbReference type="InterPro" id="IPR018317">
    <property type="entry name" value="QueC"/>
</dbReference>
<protein>
    <submittedName>
        <fullName evidence="6">Amino acid adenylation domain-containing protein</fullName>
    </submittedName>
</protein>
<evidence type="ECO:0000256" key="3">
    <source>
        <dbReference type="ARBA" id="ARBA00022553"/>
    </source>
</evidence>
<dbReference type="SUPFAM" id="SSF52402">
    <property type="entry name" value="Adenine nucleotide alpha hydrolases-like"/>
    <property type="match status" value="1"/>
</dbReference>
<comment type="cofactor">
    <cofactor evidence="1">
        <name>pantetheine 4'-phosphate</name>
        <dbReference type="ChEBI" id="CHEBI:47942"/>
    </cofactor>
</comment>
<dbReference type="SUPFAM" id="SSF52777">
    <property type="entry name" value="CoA-dependent acyltransferases"/>
    <property type="match status" value="2"/>
</dbReference>
<dbReference type="Gene3D" id="3.40.50.980">
    <property type="match status" value="2"/>
</dbReference>
<dbReference type="Gene3D" id="3.30.559.10">
    <property type="entry name" value="Chloramphenicol acetyltransferase-like domain"/>
    <property type="match status" value="1"/>
</dbReference>
<dbReference type="Pfam" id="PF00501">
    <property type="entry name" value="AMP-binding"/>
    <property type="match status" value="1"/>
</dbReference>
<dbReference type="SMART" id="SM00823">
    <property type="entry name" value="PKS_PP"/>
    <property type="match status" value="1"/>
</dbReference>
<dbReference type="InterPro" id="IPR020845">
    <property type="entry name" value="AMP-binding_CS"/>
</dbReference>
<dbReference type="InterPro" id="IPR036736">
    <property type="entry name" value="ACP-like_sf"/>
</dbReference>
<dbReference type="NCBIfam" id="TIGR01733">
    <property type="entry name" value="AA-adenyl-dom"/>
    <property type="match status" value="1"/>
</dbReference>
<dbReference type="Pfam" id="PF00668">
    <property type="entry name" value="Condensation"/>
    <property type="match status" value="1"/>
</dbReference>
<dbReference type="SUPFAM" id="SSF47336">
    <property type="entry name" value="ACP-like"/>
    <property type="match status" value="1"/>
</dbReference>
<reference evidence="6 7" key="1">
    <citation type="submission" date="2020-08" db="EMBL/GenBank/DDBJ databases">
        <title>Arenibacter gaetbuli sp. nov., isolated from a sand dune.</title>
        <authorList>
            <person name="Park S."/>
            <person name="Yoon J.-H."/>
        </authorList>
    </citation>
    <scope>NUCLEOTIDE SEQUENCE [LARGE SCALE GENOMIC DNA]</scope>
    <source>
        <strain evidence="6 7">BSSL-BM3</strain>
    </source>
</reference>
<dbReference type="PIRSF" id="PIRSF001617">
    <property type="entry name" value="Alpha-AR"/>
    <property type="match status" value="1"/>
</dbReference>
<dbReference type="PANTHER" id="PTHR45527:SF1">
    <property type="entry name" value="FATTY ACID SYNTHASE"/>
    <property type="match status" value="1"/>
</dbReference>
<keyword evidence="4" id="KW-0671">Queuosine biosynthesis</keyword>
<dbReference type="InterPro" id="IPR010071">
    <property type="entry name" value="AA_adenyl_dom"/>
</dbReference>
<dbReference type="SUPFAM" id="SSF56801">
    <property type="entry name" value="Acetyl-CoA synthetase-like"/>
    <property type="match status" value="1"/>
</dbReference>
<dbReference type="Gene3D" id="2.30.38.10">
    <property type="entry name" value="Luciferase, Domain 3"/>
    <property type="match status" value="1"/>
</dbReference>
<dbReference type="InterPro" id="IPR014729">
    <property type="entry name" value="Rossmann-like_a/b/a_fold"/>
</dbReference>
<organism evidence="6 7">
    <name type="scientific">Arenibacter arenosicollis</name>
    <dbReference type="NCBI Taxonomy" id="2762274"/>
    <lineage>
        <taxon>Bacteria</taxon>
        <taxon>Pseudomonadati</taxon>
        <taxon>Bacteroidota</taxon>
        <taxon>Flavobacteriia</taxon>
        <taxon>Flavobacteriales</taxon>
        <taxon>Flavobacteriaceae</taxon>
        <taxon>Arenibacter</taxon>
    </lineage>
</organism>
<dbReference type="Gene3D" id="3.30.559.30">
    <property type="entry name" value="Nonribosomal peptide synthetase, condensation domain"/>
    <property type="match status" value="1"/>
</dbReference>
<name>A0ABR7QRV1_9FLAO</name>
<evidence type="ECO:0000256" key="2">
    <source>
        <dbReference type="ARBA" id="ARBA00022450"/>
    </source>
</evidence>
<dbReference type="InterPro" id="IPR023213">
    <property type="entry name" value="CAT-like_dom_sf"/>
</dbReference>
<evidence type="ECO:0000256" key="4">
    <source>
        <dbReference type="ARBA" id="ARBA00022785"/>
    </source>
</evidence>
<sequence length="1383" mass="157576">MPIKTTKSLPLTKSQQLIWIGQKLNPNVPLYNVPYAFEICGNISDKAFELAIQALIDRTEILRTVFNEKNTTVTQNILSEFAFSLEKFDFTRNVALPSVQDWLQKKSEFPFDFTKPLFDTALLKVEKDKYIWYLNLHHLITDATTTALLFSSMANLYQGVLDKNLSAIPTPPPYSDFIAFEAKKRISPEHIKTTNYWKNKVKDIPTTPQLYGSRQKVETTRTKRVNLALGATRTHKLKELTRNPKIGSLTTDMGLYTLFSTLLFIFLYRISGQSKLSIGSPINNRVSRDFKIIPGLFVELFPLCLELNDDDSFASVIGKMKAETNEYLRNAQIGSSSAELSRSFNTVLNYINTTFPSFNGLPTKSVWIHPNHCDPSHQLRCHIIDFDSKDNLEIIFDLNLDIFDESEIEFVPQHFLNLLDALLTDLDQPIIRPALVTRKEIKELIGVSNTAETSHFKGTFLKHFEKTVLNYPKRIALENGEDLISYLDLNNRANQLANFLIKNGIKENEKVGLHLYRSPDYIISALALMKIGATFIPIASDQPAGRIGFLISNSDCSLVITETDLKKNITGETKILDLREERVRISSEPKISTGHQLKKSCIAYYIYTSGSTGMPKGVMVSHKALNNYLQWASTYYEIDENSVFPLFTSIGFDLTISSTFLPLMNGGKVVVYREGMLGPDISLIQVLSENKVNSIKLTPAHVNLMHGSNIQDSLIKTMIVGGEDFKVNVAKNIYHYLGRDVNIFNEYGPTEATVGCIVSKFKLKKHQQVSVPIGKVIANMNAYILDNHKNLVPKGVVGELFLSGASLAEGYANLEELTKQKFIDDTIRPGKKMYRTGDLARINRDGEMEFLGRNDEQIKLNGFRIELADIEANLLKHKEIDNASVVLIDGQERLPENEILNCAECGLPSNYPKSDFDDDGVCHLCNAFKNYKEKTDKYFKTEKDLQQLLFSRKGSIASYDCLSLLSGGKDSTYVLARLINMGLRVLAFTLDNGYISDQAKANVDRIVQKLGVDHIYGSTTHMNKIFVDSLDRHHNVCNGCFKTIYTLSTKVALDKKIPFVITGLSRGQFFETRLTEELFWNDDADTTTIDRTILEARKLYHQENDAVNQLLDVSMFKDEETFKKVQFVDFYRYSDVSLEEMLGYLKEKVGWVRPTDTGRSTNCLINQLGIYVHKKQRGYSNYSFPYSWDVRMGHKTRTETLEEINEYIDENEVKRIMKEIGYVESNYNDIKRPQLVGYYTAKTKIPHQELTQHLLKKLPSYMLPNTFKYMETLPLTSNGKVDKKALRSLNLVQLQMDTPYVEPKNEIEVLLEEIWREVLLLDKIGMHDNFIDLGGHSLAAIRVTARINEEVEMNFPLNKIFELPTISEYAKYIEETLITLMEE</sequence>
<dbReference type="Gene3D" id="3.40.50.620">
    <property type="entry name" value="HUPs"/>
    <property type="match status" value="1"/>
</dbReference>
<dbReference type="Proteomes" id="UP000618952">
    <property type="component" value="Unassembled WGS sequence"/>
</dbReference>
<dbReference type="InterPro" id="IPR009081">
    <property type="entry name" value="PP-bd_ACP"/>
</dbReference>
<proteinExistence type="predicted"/>
<dbReference type="Gene3D" id="3.30.300.30">
    <property type="match status" value="2"/>
</dbReference>
<evidence type="ECO:0000256" key="1">
    <source>
        <dbReference type="ARBA" id="ARBA00001957"/>
    </source>
</evidence>
<dbReference type="RefSeq" id="WP_187587236.1">
    <property type="nucleotide sequence ID" value="NZ_JACLHY010000024.1"/>
</dbReference>
<dbReference type="InterPro" id="IPR001242">
    <property type="entry name" value="Condensation_dom"/>
</dbReference>
<dbReference type="PROSITE" id="PS00455">
    <property type="entry name" value="AMP_BINDING"/>
    <property type="match status" value="1"/>
</dbReference>
<accession>A0ABR7QRV1</accession>
<gene>
    <name evidence="6" type="ORF">H4O18_18060</name>
</gene>
<dbReference type="EMBL" id="JACLHY010000024">
    <property type="protein sequence ID" value="MBC8769908.1"/>
    <property type="molecule type" value="Genomic_DNA"/>
</dbReference>
<dbReference type="InterPro" id="IPR006162">
    <property type="entry name" value="Ppantetheine_attach_site"/>
</dbReference>